<keyword evidence="5 6" id="KW-0460">Magnesium</keyword>
<evidence type="ECO:0000256" key="2">
    <source>
        <dbReference type="ARBA" id="ARBA00022722"/>
    </source>
</evidence>
<keyword evidence="3 6" id="KW-0479">Metal-binding</keyword>
<sequence>MRIYLDSSAILKRLVAETDSLALVAAVDKHHEDGDLLVSSSLAWIEVTHALRARFGTDSASATVHADAALSGVAEHPLSPEVVSLARRIGPAVLRSLDAIHLTSALLLDADQMLTYDDRLAMACAQSGLVFTAPGH</sequence>
<dbReference type="InterPro" id="IPR029060">
    <property type="entry name" value="PIN-like_dom_sf"/>
</dbReference>
<dbReference type="GO" id="GO:0000287">
    <property type="term" value="F:magnesium ion binding"/>
    <property type="evidence" value="ECO:0007669"/>
    <property type="project" value="UniProtKB-UniRule"/>
</dbReference>
<comment type="cofactor">
    <cofactor evidence="6">
        <name>Mg(2+)</name>
        <dbReference type="ChEBI" id="CHEBI:18420"/>
    </cofactor>
</comment>
<feature type="domain" description="PIN" evidence="7">
    <location>
        <begin position="3"/>
        <end position="121"/>
    </location>
</feature>
<comment type="function">
    <text evidence="6">Toxic component of a toxin-antitoxin (TA) system. An RNase.</text>
</comment>
<dbReference type="Pfam" id="PF01850">
    <property type="entry name" value="PIN"/>
    <property type="match status" value="1"/>
</dbReference>
<dbReference type="GO" id="GO:0004540">
    <property type="term" value="F:RNA nuclease activity"/>
    <property type="evidence" value="ECO:0007669"/>
    <property type="project" value="InterPro"/>
</dbReference>
<evidence type="ECO:0000256" key="3">
    <source>
        <dbReference type="ARBA" id="ARBA00022723"/>
    </source>
</evidence>
<keyword evidence="9" id="KW-1185">Reference proteome</keyword>
<dbReference type="GO" id="GO:0090729">
    <property type="term" value="F:toxin activity"/>
    <property type="evidence" value="ECO:0007669"/>
    <property type="project" value="UniProtKB-KW"/>
</dbReference>
<gene>
    <name evidence="6" type="primary">vapC</name>
    <name evidence="8" type="ordered locus">FsymDg_1894</name>
</gene>
<keyword evidence="6" id="KW-0800">Toxin</keyword>
<dbReference type="InterPro" id="IPR022907">
    <property type="entry name" value="VapC_family"/>
</dbReference>
<name>F8AWJ5_9ACTN</name>
<dbReference type="HOGENOM" id="CLU_119496_0_0_11"/>
<comment type="similarity">
    <text evidence="6">Belongs to the PINc/VapC protein family.</text>
</comment>
<proteinExistence type="inferred from homology"/>
<dbReference type="eggNOG" id="COG1848">
    <property type="taxonomic scope" value="Bacteria"/>
</dbReference>
<keyword evidence="4 6" id="KW-0378">Hydrolase</keyword>
<dbReference type="Proteomes" id="UP000001549">
    <property type="component" value="Chromosome"/>
</dbReference>
<dbReference type="EMBL" id="CP002801">
    <property type="protein sequence ID" value="AEH09332.1"/>
    <property type="molecule type" value="Genomic_DNA"/>
</dbReference>
<evidence type="ECO:0000313" key="8">
    <source>
        <dbReference type="EMBL" id="AEH09332.1"/>
    </source>
</evidence>
<feature type="binding site" evidence="6">
    <location>
        <position position="98"/>
    </location>
    <ligand>
        <name>Mg(2+)</name>
        <dbReference type="ChEBI" id="CHEBI:18420"/>
    </ligand>
</feature>
<dbReference type="HAMAP" id="MF_00265">
    <property type="entry name" value="VapC_Nob1"/>
    <property type="match status" value="1"/>
</dbReference>
<dbReference type="Gene3D" id="3.40.50.1010">
    <property type="entry name" value="5'-nuclease"/>
    <property type="match status" value="1"/>
</dbReference>
<accession>F8AWJ5</accession>
<keyword evidence="2 6" id="KW-0540">Nuclease</keyword>
<dbReference type="STRING" id="656024.FsymDg_1894"/>
<dbReference type="AlphaFoldDB" id="F8AWJ5"/>
<keyword evidence="1 6" id="KW-1277">Toxin-antitoxin system</keyword>
<dbReference type="CDD" id="cd09874">
    <property type="entry name" value="PIN_MT3492-like"/>
    <property type="match status" value="1"/>
</dbReference>
<reference evidence="8 9" key="1">
    <citation type="submission" date="2011-05" db="EMBL/GenBank/DDBJ databases">
        <title>Complete sequence of chromosome of Frankia symbiont of Datisca glomerata.</title>
        <authorList>
            <consortium name="US DOE Joint Genome Institute"/>
            <person name="Lucas S."/>
            <person name="Han J."/>
            <person name="Lapidus A."/>
            <person name="Cheng J.-F."/>
            <person name="Goodwin L."/>
            <person name="Pitluck S."/>
            <person name="Peters L."/>
            <person name="Mikhailova N."/>
            <person name="Chertkov O."/>
            <person name="Teshima H."/>
            <person name="Han C."/>
            <person name="Tapia R."/>
            <person name="Land M."/>
            <person name="Hauser L."/>
            <person name="Kyrpides N."/>
            <person name="Ivanova N."/>
            <person name="Pagani I."/>
            <person name="Berry A."/>
            <person name="Pawlowski K."/>
            <person name="Persson T."/>
            <person name="Vanden Heuvel B."/>
            <person name="Benson D."/>
            <person name="Woyke T."/>
        </authorList>
    </citation>
    <scope>NUCLEOTIDE SEQUENCE [LARGE SCALE GENOMIC DNA]</scope>
    <source>
        <strain evidence="9">4085684</strain>
    </source>
</reference>
<protein>
    <recommendedName>
        <fullName evidence="6">Ribonuclease VapC</fullName>
        <shortName evidence="6">RNase VapC</shortName>
        <ecNumber evidence="6">3.1.-.-</ecNumber>
    </recommendedName>
    <alternativeName>
        <fullName evidence="6">Toxin VapC</fullName>
    </alternativeName>
</protein>
<dbReference type="InterPro" id="IPR002716">
    <property type="entry name" value="PIN_dom"/>
</dbReference>
<dbReference type="SUPFAM" id="SSF88723">
    <property type="entry name" value="PIN domain-like"/>
    <property type="match status" value="1"/>
</dbReference>
<evidence type="ECO:0000256" key="4">
    <source>
        <dbReference type="ARBA" id="ARBA00022801"/>
    </source>
</evidence>
<evidence type="ECO:0000259" key="7">
    <source>
        <dbReference type="Pfam" id="PF01850"/>
    </source>
</evidence>
<evidence type="ECO:0000313" key="9">
    <source>
        <dbReference type="Proteomes" id="UP000001549"/>
    </source>
</evidence>
<dbReference type="RefSeq" id="WP_013873279.1">
    <property type="nucleotide sequence ID" value="NC_015656.1"/>
</dbReference>
<evidence type="ECO:0000256" key="5">
    <source>
        <dbReference type="ARBA" id="ARBA00022842"/>
    </source>
</evidence>
<feature type="binding site" evidence="6">
    <location>
        <position position="6"/>
    </location>
    <ligand>
        <name>Mg(2+)</name>
        <dbReference type="ChEBI" id="CHEBI:18420"/>
    </ligand>
</feature>
<organism evidence="8 9">
    <name type="scientific">Candidatus Protofrankia datiscae</name>
    <dbReference type="NCBI Taxonomy" id="2716812"/>
    <lineage>
        <taxon>Bacteria</taxon>
        <taxon>Bacillati</taxon>
        <taxon>Actinomycetota</taxon>
        <taxon>Actinomycetes</taxon>
        <taxon>Frankiales</taxon>
        <taxon>Frankiaceae</taxon>
        <taxon>Protofrankia</taxon>
    </lineage>
</organism>
<dbReference type="EC" id="3.1.-.-" evidence="6"/>
<evidence type="ECO:0000256" key="1">
    <source>
        <dbReference type="ARBA" id="ARBA00022649"/>
    </source>
</evidence>
<dbReference type="KEGG" id="fsy:FsymDg_1894"/>
<dbReference type="GO" id="GO:0016787">
    <property type="term" value="F:hydrolase activity"/>
    <property type="evidence" value="ECO:0007669"/>
    <property type="project" value="UniProtKB-KW"/>
</dbReference>
<evidence type="ECO:0000256" key="6">
    <source>
        <dbReference type="HAMAP-Rule" id="MF_00265"/>
    </source>
</evidence>